<comment type="caution">
    <text evidence="1">The sequence shown here is derived from an EMBL/GenBank/DDBJ whole genome shotgun (WGS) entry which is preliminary data.</text>
</comment>
<reference evidence="1" key="1">
    <citation type="submission" date="2024-05" db="EMBL/GenBank/DDBJ databases">
        <title>30 novel species of actinomycetes from the DSMZ collection.</title>
        <authorList>
            <person name="Nouioui I."/>
        </authorList>
    </citation>
    <scope>NUCLEOTIDE SEQUENCE</scope>
    <source>
        <strain evidence="1">DSM 3412</strain>
    </source>
</reference>
<protein>
    <submittedName>
        <fullName evidence="1">Uncharacterized protein</fullName>
    </submittedName>
</protein>
<dbReference type="Proteomes" id="UP001180737">
    <property type="component" value="Unassembled WGS sequence"/>
</dbReference>
<name>A0ABU2Z7H6_9ACTN</name>
<organism evidence="1 2">
    <name type="scientific">Streptomyces gottesmaniae</name>
    <dbReference type="NCBI Taxonomy" id="3075518"/>
    <lineage>
        <taxon>Bacteria</taxon>
        <taxon>Bacillati</taxon>
        <taxon>Actinomycetota</taxon>
        <taxon>Actinomycetes</taxon>
        <taxon>Kitasatosporales</taxon>
        <taxon>Streptomycetaceae</taxon>
        <taxon>Streptomyces</taxon>
    </lineage>
</organism>
<dbReference type="RefSeq" id="WP_033527240.1">
    <property type="nucleotide sequence ID" value="NZ_JAVRFJ010000039.1"/>
</dbReference>
<evidence type="ECO:0000313" key="1">
    <source>
        <dbReference type="EMBL" id="MDT0572543.1"/>
    </source>
</evidence>
<evidence type="ECO:0000313" key="2">
    <source>
        <dbReference type="Proteomes" id="UP001180737"/>
    </source>
</evidence>
<proteinExistence type="predicted"/>
<keyword evidence="2" id="KW-1185">Reference proteome</keyword>
<gene>
    <name evidence="1" type="ORF">RM704_34645</name>
</gene>
<sequence length="67" mass="7743">MTDVQSRRPDVPRVELPMLRAYRLWFEHTRTCGIGCKGTPKAQDGCEDGRRLWGAYRLARIERPTAP</sequence>
<accession>A0ABU2Z7H6</accession>
<dbReference type="EMBL" id="JAVRFJ010000039">
    <property type="protein sequence ID" value="MDT0572543.1"/>
    <property type="molecule type" value="Genomic_DNA"/>
</dbReference>